<organism evidence="1 2">
    <name type="scientific">Bacteroides fragilis</name>
    <dbReference type="NCBI Taxonomy" id="817"/>
    <lineage>
        <taxon>Bacteria</taxon>
        <taxon>Pseudomonadati</taxon>
        <taxon>Bacteroidota</taxon>
        <taxon>Bacteroidia</taxon>
        <taxon>Bacteroidales</taxon>
        <taxon>Bacteroidaceae</taxon>
        <taxon>Bacteroides</taxon>
    </lineage>
</organism>
<proteinExistence type="predicted"/>
<comment type="caution">
    <text evidence="1">The sequence shown here is derived from an EMBL/GenBank/DDBJ whole genome shotgun (WGS) entry which is preliminary data.</text>
</comment>
<gene>
    <name evidence="1" type="ORF">AC094_34390</name>
</gene>
<accession>A0A853PRT7</accession>
<protein>
    <submittedName>
        <fullName evidence="1">Uncharacterized protein</fullName>
    </submittedName>
</protein>
<dbReference type="Proteomes" id="UP000093197">
    <property type="component" value="Unassembled WGS sequence"/>
</dbReference>
<evidence type="ECO:0000313" key="2">
    <source>
        <dbReference type="Proteomes" id="UP000093197"/>
    </source>
</evidence>
<evidence type="ECO:0000313" key="1">
    <source>
        <dbReference type="EMBL" id="OCR29010.1"/>
    </source>
</evidence>
<reference evidence="1 2" key="1">
    <citation type="journal article" date="2016" name="PLoS ONE">
        <title>Genomic Diversity of Enterotoxigenic Strains of Bacteroides fragilis.</title>
        <authorList>
            <person name="Pierce J.V."/>
            <person name="Bernstein H.D."/>
        </authorList>
    </citation>
    <scope>NUCLEOTIDE SEQUENCE [LARGE SCALE GENOMIC DNA]</scope>
    <source>
        <strain evidence="1 2">20793-3</strain>
    </source>
</reference>
<name>A0A853PRT7_BACFG</name>
<dbReference type="EMBL" id="LIDT01000035">
    <property type="protein sequence ID" value="OCR29010.1"/>
    <property type="molecule type" value="Genomic_DNA"/>
</dbReference>
<dbReference type="AlphaFoldDB" id="A0A853PRT7"/>
<sequence length="179" mass="20465">MRQEQKMNAKSFFMHDSSVGGYISPLFSSYKNTISLKQDIRKSPFLCVQRVDPPSTKERTKAAIPANRHNIPHPFMDLGVWYKTLMIERVADLYRTAGGFLGHAAQIQQELNRFIPLIEDNLFLDSISLQTALEYERKIRNFIVNQAKHTSFDFPKFIFGFSGNSKVAVEKTNGRFIGG</sequence>